<dbReference type="RefSeq" id="WP_057973958.1">
    <property type="nucleotide sequence ID" value="NZ_AZDI01000003.1"/>
</dbReference>
<protein>
    <submittedName>
        <fullName evidence="1">Uncharacterized protein</fullName>
    </submittedName>
</protein>
<reference evidence="1 2" key="1">
    <citation type="journal article" date="2015" name="Genome Announc.">
        <title>Expanding the biotechnology potential of lactobacilli through comparative genomics of 213 strains and associated genera.</title>
        <authorList>
            <person name="Sun Z."/>
            <person name="Harris H.M."/>
            <person name="McCann A."/>
            <person name="Guo C."/>
            <person name="Argimon S."/>
            <person name="Zhang W."/>
            <person name="Yang X."/>
            <person name="Jeffery I.B."/>
            <person name="Cooney J.C."/>
            <person name="Kagawa T.F."/>
            <person name="Liu W."/>
            <person name="Song Y."/>
            <person name="Salvetti E."/>
            <person name="Wrobel A."/>
            <person name="Rasinkangas P."/>
            <person name="Parkhill J."/>
            <person name="Rea M.C."/>
            <person name="O'Sullivan O."/>
            <person name="Ritari J."/>
            <person name="Douillard F.P."/>
            <person name="Paul Ross R."/>
            <person name="Yang R."/>
            <person name="Briner A.E."/>
            <person name="Felis G.E."/>
            <person name="de Vos W.M."/>
            <person name="Barrangou R."/>
            <person name="Klaenhammer T.R."/>
            <person name="Caufield P.W."/>
            <person name="Cui Y."/>
            <person name="Zhang H."/>
            <person name="O'Toole P.W."/>
        </authorList>
    </citation>
    <scope>NUCLEOTIDE SEQUENCE [LARGE SCALE GENOMIC DNA]</scope>
    <source>
        <strain evidence="1 2">DSM 15638</strain>
    </source>
</reference>
<dbReference type="EMBL" id="AZDI01000003">
    <property type="protein sequence ID" value="KRK45928.1"/>
    <property type="molecule type" value="Genomic_DNA"/>
</dbReference>
<gene>
    <name evidence="1" type="ORF">FC66_GL000888</name>
</gene>
<sequence>MKFGTFSKNWYTVSLDTEKQIFIASSKNNPAISGSGVTIETAVSNLSSEMKYVQSGQLV</sequence>
<proteinExistence type="predicted"/>
<organism evidence="1 2">
    <name type="scientific">Dellaglioa algida DSM 15638</name>
    <dbReference type="NCBI Taxonomy" id="1423719"/>
    <lineage>
        <taxon>Bacteria</taxon>
        <taxon>Bacillati</taxon>
        <taxon>Bacillota</taxon>
        <taxon>Bacilli</taxon>
        <taxon>Lactobacillales</taxon>
        <taxon>Lactobacillaceae</taxon>
        <taxon>Dellaglioa</taxon>
    </lineage>
</organism>
<keyword evidence="2" id="KW-1185">Reference proteome</keyword>
<dbReference type="PATRIC" id="fig|1423719.4.peg.904"/>
<comment type="caution">
    <text evidence="1">The sequence shown here is derived from an EMBL/GenBank/DDBJ whole genome shotgun (WGS) entry which is preliminary data.</text>
</comment>
<dbReference type="STRING" id="1423719.FC66_GL000888"/>
<evidence type="ECO:0000313" key="1">
    <source>
        <dbReference type="EMBL" id="KRK45928.1"/>
    </source>
</evidence>
<name>A0A0R1HIK5_9LACO</name>
<dbReference type="GeneID" id="83547844"/>
<dbReference type="AlphaFoldDB" id="A0A0R1HIK5"/>
<accession>A0A0R1HIK5</accession>
<dbReference type="OrthoDB" id="2323709at2"/>
<dbReference type="Proteomes" id="UP000051450">
    <property type="component" value="Unassembled WGS sequence"/>
</dbReference>
<evidence type="ECO:0000313" key="2">
    <source>
        <dbReference type="Proteomes" id="UP000051450"/>
    </source>
</evidence>